<evidence type="ECO:0008006" key="4">
    <source>
        <dbReference type="Google" id="ProtNLM"/>
    </source>
</evidence>
<reference evidence="2" key="1">
    <citation type="submission" date="2019-04" db="EMBL/GenBank/DDBJ databases">
        <title>Evolution of Biomass-Degrading Anaerobic Consortia Revealed by Metagenomics.</title>
        <authorList>
            <person name="Peng X."/>
        </authorList>
    </citation>
    <scope>NUCLEOTIDE SEQUENCE</scope>
    <source>
        <strain evidence="2">SIG141</strain>
    </source>
</reference>
<protein>
    <recommendedName>
        <fullName evidence="4">DUF4468 domain-containing protein</fullName>
    </recommendedName>
</protein>
<evidence type="ECO:0000313" key="2">
    <source>
        <dbReference type="EMBL" id="MBE6266965.1"/>
    </source>
</evidence>
<evidence type="ECO:0000313" key="3">
    <source>
        <dbReference type="Proteomes" id="UP000763088"/>
    </source>
</evidence>
<comment type="caution">
    <text evidence="2">The sequence shown here is derived from an EMBL/GenBank/DDBJ whole genome shotgun (WGS) entry which is preliminary data.</text>
</comment>
<feature type="chain" id="PRO_5036711914" description="DUF4468 domain-containing protein" evidence="1">
    <location>
        <begin position="19"/>
        <end position="211"/>
    </location>
</feature>
<evidence type="ECO:0000256" key="1">
    <source>
        <dbReference type="SAM" id="SignalP"/>
    </source>
</evidence>
<gene>
    <name evidence="2" type="ORF">E7102_10975</name>
</gene>
<sequence>MKKVLIATLLFSTLGINAQVISRDKTRDGIRTVATEEANYGKYNLSKLTPSVGYCGMQINGDNIIIEVWNNNTKIDITFSMDAKKDMATLINENYESKMPGILDLFVRTKTRGITSSSVFRMRNAFLNDLVKDYDALKKENNQKKVVAKQQQAQQKKIQQQTEELIYAALMARILNNLLTPSSSNNQYYYNGLYFNNEADMEDYKNANGLK</sequence>
<feature type="signal peptide" evidence="1">
    <location>
        <begin position="1"/>
        <end position="18"/>
    </location>
</feature>
<keyword evidence="1" id="KW-0732">Signal</keyword>
<accession>A0A928BVW9</accession>
<dbReference type="Proteomes" id="UP000763088">
    <property type="component" value="Unassembled WGS sequence"/>
</dbReference>
<proteinExistence type="predicted"/>
<name>A0A928BVW9_XYLRU</name>
<organism evidence="2 3">
    <name type="scientific">Xylanibacter ruminicola</name>
    <name type="common">Prevotella ruminicola</name>
    <dbReference type="NCBI Taxonomy" id="839"/>
    <lineage>
        <taxon>Bacteria</taxon>
        <taxon>Pseudomonadati</taxon>
        <taxon>Bacteroidota</taxon>
        <taxon>Bacteroidia</taxon>
        <taxon>Bacteroidales</taxon>
        <taxon>Prevotellaceae</taxon>
        <taxon>Xylanibacter</taxon>
    </lineage>
</organism>
<dbReference type="EMBL" id="SUYD01000014">
    <property type="protein sequence ID" value="MBE6266965.1"/>
    <property type="molecule type" value="Genomic_DNA"/>
</dbReference>
<dbReference type="AlphaFoldDB" id="A0A928BVW9"/>